<feature type="binding site" evidence="8">
    <location>
        <position position="50"/>
    </location>
    <ligand>
        <name>[4Fe-4S] cluster</name>
        <dbReference type="ChEBI" id="CHEBI:49883"/>
        <note>4Fe-4S-S-AdoMet</note>
    </ligand>
</feature>
<dbReference type="AlphaFoldDB" id="A0A8T5VX04"/>
<name>A0A8T5VX04_9BRAD</name>
<evidence type="ECO:0000313" key="9">
    <source>
        <dbReference type="EMBL" id="UPT92168.1"/>
    </source>
</evidence>
<feature type="binding site" evidence="8">
    <location>
        <begin position="27"/>
        <end position="29"/>
    </location>
    <ligand>
        <name>substrate</name>
    </ligand>
</feature>
<comment type="cofactor">
    <cofactor evidence="8">
        <name>[4Fe-4S] cluster</name>
        <dbReference type="ChEBI" id="CHEBI:49883"/>
    </cofactor>
    <text evidence="8">Binds 1 [4Fe-4S] cluster. The cluster is coordinated with 3 cysteines and an exchangeable S-adenosyl-L-methionine.</text>
</comment>
<dbReference type="PANTHER" id="PTHR42836">
    <property type="entry name" value="7-CARBOXY-7-DEAZAGUANINE SYNTHASE"/>
    <property type="match status" value="1"/>
</dbReference>
<evidence type="ECO:0000256" key="4">
    <source>
        <dbReference type="ARBA" id="ARBA00022842"/>
    </source>
</evidence>
<keyword evidence="8" id="KW-0671">Queuosine biosynthesis</keyword>
<comment type="similarity">
    <text evidence="8">Belongs to the radical SAM superfamily. 7-carboxy-7-deazaguanine synthase family.</text>
</comment>
<sequence length="230" mass="25490">MYGTNPARRQEVGDGDSLWIQEVFYTLQGEGPFAGEPSVFVRTAGCNLKCFWCDTDFESSSWRPSLDELLARIDRERPRFADLIVLTGGEPLRQNVAPLVRELRARQLRVQVETAGTLWVDLPDDPGITIVCSPKTKHLHSRIVPRVSAFKYVIGAGDIDPDDGLPCASTQKAGQVTRLFRPPAGVPVFVMPRDDGNARDNARNLHACTQVAMTFGYRLCLQVHKLIGVA</sequence>
<feature type="binding site" evidence="8">
    <location>
        <begin position="52"/>
        <end position="54"/>
    </location>
    <ligand>
        <name>S-adenosyl-L-methionine</name>
        <dbReference type="ChEBI" id="CHEBI:59789"/>
    </ligand>
</feature>
<dbReference type="GO" id="GO:1904047">
    <property type="term" value="F:S-adenosyl-L-methionine binding"/>
    <property type="evidence" value="ECO:0007669"/>
    <property type="project" value="UniProtKB-UniRule"/>
</dbReference>
<evidence type="ECO:0000256" key="7">
    <source>
        <dbReference type="ARBA" id="ARBA00023239"/>
    </source>
</evidence>
<dbReference type="SFLD" id="SFLDS00029">
    <property type="entry name" value="Radical_SAM"/>
    <property type="match status" value="1"/>
</dbReference>
<keyword evidence="2 8" id="KW-0949">S-adenosyl-L-methionine</keyword>
<dbReference type="GO" id="GO:0051539">
    <property type="term" value="F:4 iron, 4 sulfur cluster binding"/>
    <property type="evidence" value="ECO:0007669"/>
    <property type="project" value="UniProtKB-UniRule"/>
</dbReference>
<evidence type="ECO:0000256" key="1">
    <source>
        <dbReference type="ARBA" id="ARBA00022485"/>
    </source>
</evidence>
<comment type="catalytic activity">
    <reaction evidence="8">
        <text>6-carboxy-5,6,7,8-tetrahydropterin + H(+) = 7-carboxy-7-carbaguanine + NH4(+)</text>
        <dbReference type="Rhea" id="RHEA:27974"/>
        <dbReference type="ChEBI" id="CHEBI:15378"/>
        <dbReference type="ChEBI" id="CHEBI:28938"/>
        <dbReference type="ChEBI" id="CHEBI:61032"/>
        <dbReference type="ChEBI" id="CHEBI:61036"/>
        <dbReference type="EC" id="4.3.99.3"/>
    </reaction>
</comment>
<dbReference type="GO" id="GO:0000287">
    <property type="term" value="F:magnesium ion binding"/>
    <property type="evidence" value="ECO:0007669"/>
    <property type="project" value="UniProtKB-UniRule"/>
</dbReference>
<reference evidence="9" key="1">
    <citation type="journal article" date="2017" name="Syst. Appl. Microbiol.">
        <title>Soybeans inoculated with root zone soils of Canadian native legumes harbour diverse and novel Bradyrhizobium spp. that possess agricultural potential.</title>
        <authorList>
            <person name="Bromfield E.S.P."/>
            <person name="Cloutier S."/>
            <person name="Tambong J.T."/>
            <person name="Tran Thi T.V."/>
        </authorList>
    </citation>
    <scope>NUCLEOTIDE SEQUENCE</scope>
    <source>
        <strain evidence="9">1S5</strain>
    </source>
</reference>
<organism evidence="9 10">
    <name type="scientific">Bradyrhizobium barranii subsp. apii</name>
    <dbReference type="NCBI Taxonomy" id="2819348"/>
    <lineage>
        <taxon>Bacteria</taxon>
        <taxon>Pseudomonadati</taxon>
        <taxon>Pseudomonadota</taxon>
        <taxon>Alphaproteobacteria</taxon>
        <taxon>Hyphomicrobiales</taxon>
        <taxon>Nitrobacteraceae</taxon>
        <taxon>Bradyrhizobium</taxon>
        <taxon>Bradyrhizobium barranii</taxon>
    </lineage>
</organism>
<comment type="subunit">
    <text evidence="8">Homodimer.</text>
</comment>
<dbReference type="CDD" id="cd01335">
    <property type="entry name" value="Radical_SAM"/>
    <property type="match status" value="1"/>
</dbReference>
<comment type="caution">
    <text evidence="8">Lacks conserved residue(s) required for the propagation of feature annotation.</text>
</comment>
<feature type="binding site" evidence="8">
    <location>
        <begin position="133"/>
        <end position="135"/>
    </location>
    <ligand>
        <name>S-adenosyl-L-methionine</name>
        <dbReference type="ChEBI" id="CHEBI:59789"/>
    </ligand>
</feature>
<feature type="binding site" evidence="8">
    <location>
        <position position="87"/>
    </location>
    <ligand>
        <name>substrate</name>
    </ligand>
</feature>
<feature type="binding site" evidence="8">
    <location>
        <position position="53"/>
    </location>
    <ligand>
        <name>[4Fe-4S] cluster</name>
        <dbReference type="ChEBI" id="CHEBI:49883"/>
        <note>4Fe-4S-S-AdoMet</note>
    </ligand>
</feature>
<dbReference type="Pfam" id="PF04055">
    <property type="entry name" value="Radical_SAM"/>
    <property type="match status" value="1"/>
</dbReference>
<accession>A0A8T5VX04</accession>
<comment type="cofactor">
    <cofactor evidence="8">
        <name>S-adenosyl-L-methionine</name>
        <dbReference type="ChEBI" id="CHEBI:59789"/>
    </cofactor>
    <text evidence="8">Binds 1 S-adenosyl-L-methionine per subunit.</text>
</comment>
<proteinExistence type="inferred from homology"/>
<dbReference type="PANTHER" id="PTHR42836:SF1">
    <property type="entry name" value="7-CARBOXY-7-DEAZAGUANINE SYNTHASE"/>
    <property type="match status" value="1"/>
</dbReference>
<dbReference type="InterPro" id="IPR058240">
    <property type="entry name" value="rSAM_sf"/>
</dbReference>
<comment type="pathway">
    <text evidence="8">Purine metabolism; 7-cyano-7-deazaguanine biosynthesis.</text>
</comment>
<dbReference type="RefSeq" id="WP_166106886.1">
    <property type="nucleotide sequence ID" value="NZ_CP096256.1"/>
</dbReference>
<evidence type="ECO:0000256" key="6">
    <source>
        <dbReference type="ARBA" id="ARBA00023014"/>
    </source>
</evidence>
<dbReference type="EC" id="4.3.99.3" evidence="8"/>
<reference evidence="9" key="2">
    <citation type="submission" date="2022-04" db="EMBL/GenBank/DDBJ databases">
        <authorList>
            <person name="Bromfield E.S.P."/>
            <person name="Cloutier S."/>
        </authorList>
    </citation>
    <scope>NUCLEOTIDE SEQUENCE</scope>
    <source>
        <strain evidence="9">1S5</strain>
        <plasmid evidence="9">pBb1S5a</plasmid>
    </source>
</reference>
<keyword evidence="5 8" id="KW-0408">Iron</keyword>
<dbReference type="HAMAP" id="MF_00917">
    <property type="entry name" value="QueE"/>
    <property type="match status" value="1"/>
</dbReference>
<dbReference type="GO" id="GO:0016840">
    <property type="term" value="F:carbon-nitrogen lyase activity"/>
    <property type="evidence" value="ECO:0007669"/>
    <property type="project" value="UniProtKB-UniRule"/>
</dbReference>
<comment type="function">
    <text evidence="8">Catalyzes the complex heterocyclic radical-mediated conversion of 6-carboxy-5,6,7,8-tetrahydropterin (CPH4) to 7-carboxy-7-deazaguanine (CDG), a step common to the biosynthetic pathways of all 7-deazapurine-containing compounds.</text>
</comment>
<dbReference type="InterPro" id="IPR013785">
    <property type="entry name" value="Aldolase_TIM"/>
</dbReference>
<geneLocation type="plasmid" evidence="9 10">
    <name>pBb1S5a</name>
</geneLocation>
<dbReference type="PIRSF" id="PIRSF000370">
    <property type="entry name" value="QueE"/>
    <property type="match status" value="1"/>
</dbReference>
<keyword evidence="3 8" id="KW-0479">Metal-binding</keyword>
<feature type="binding site" evidence="8">
    <location>
        <position position="55"/>
    </location>
    <ligand>
        <name>Mg(2+)</name>
        <dbReference type="ChEBI" id="CHEBI:18420"/>
    </ligand>
</feature>
<comment type="cofactor">
    <cofactor evidence="8">
        <name>Mg(2+)</name>
        <dbReference type="ChEBI" id="CHEBI:18420"/>
    </cofactor>
</comment>
<gene>
    <name evidence="8" type="primary">queE</name>
    <name evidence="9" type="ORF">HAP41_0000048795</name>
</gene>
<dbReference type="PROSITE" id="PS51918">
    <property type="entry name" value="RADICAL_SAM"/>
    <property type="match status" value="1"/>
</dbReference>
<feature type="binding site" evidence="8">
    <location>
        <position position="42"/>
    </location>
    <ligand>
        <name>substrate</name>
    </ligand>
</feature>
<evidence type="ECO:0000256" key="2">
    <source>
        <dbReference type="ARBA" id="ARBA00022691"/>
    </source>
</evidence>
<dbReference type="GO" id="GO:0008616">
    <property type="term" value="P:tRNA queuosine(34) biosynthetic process"/>
    <property type="evidence" value="ECO:0007669"/>
    <property type="project" value="UniProtKB-UniRule"/>
</dbReference>
<evidence type="ECO:0000256" key="3">
    <source>
        <dbReference type="ARBA" id="ARBA00022723"/>
    </source>
</evidence>
<dbReference type="InterPro" id="IPR007197">
    <property type="entry name" value="rSAM"/>
</dbReference>
<feature type="binding site" evidence="8">
    <location>
        <position position="46"/>
    </location>
    <ligand>
        <name>[4Fe-4S] cluster</name>
        <dbReference type="ChEBI" id="CHEBI:49883"/>
        <note>4Fe-4S-S-AdoMet</note>
    </ligand>
</feature>
<feature type="binding site" evidence="8">
    <location>
        <position position="89"/>
    </location>
    <ligand>
        <name>S-adenosyl-L-methionine</name>
        <dbReference type="ChEBI" id="CHEBI:59789"/>
    </ligand>
</feature>
<evidence type="ECO:0000256" key="5">
    <source>
        <dbReference type="ARBA" id="ARBA00023004"/>
    </source>
</evidence>
<keyword evidence="1 8" id="KW-0004">4Fe-4S</keyword>
<protein>
    <recommendedName>
        <fullName evidence="8">7-carboxy-7-deazaguanine synthase</fullName>
        <shortName evidence="8">CDG synthase</shortName>
        <ecNumber evidence="8">4.3.99.3</ecNumber>
    </recommendedName>
    <alternativeName>
        <fullName evidence="8">Queuosine biosynthesis protein QueE</fullName>
    </alternativeName>
</protein>
<evidence type="ECO:0000313" key="10">
    <source>
        <dbReference type="Proteomes" id="UP000551709"/>
    </source>
</evidence>
<dbReference type="Gene3D" id="3.20.20.70">
    <property type="entry name" value="Aldolase class I"/>
    <property type="match status" value="1"/>
</dbReference>
<dbReference type="SUPFAM" id="SSF102114">
    <property type="entry name" value="Radical SAM enzymes"/>
    <property type="match status" value="1"/>
</dbReference>
<keyword evidence="4 8" id="KW-0460">Magnesium</keyword>
<keyword evidence="9" id="KW-0614">Plasmid</keyword>
<dbReference type="EMBL" id="CP096256">
    <property type="protein sequence ID" value="UPT92168.1"/>
    <property type="molecule type" value="Genomic_DNA"/>
</dbReference>
<dbReference type="Proteomes" id="UP000551709">
    <property type="component" value="Plasmid pBb1S5a"/>
</dbReference>
<dbReference type="InterPro" id="IPR024924">
    <property type="entry name" value="7-CO-7-deazaguanine_synth-like"/>
</dbReference>
<keyword evidence="7 8" id="KW-0456">Lyase</keyword>
<evidence type="ECO:0000256" key="8">
    <source>
        <dbReference type="HAMAP-Rule" id="MF_00917"/>
    </source>
</evidence>
<keyword evidence="6 8" id="KW-0411">Iron-sulfur</keyword>